<dbReference type="AlphaFoldDB" id="A0A0A2A7F0"/>
<comment type="caution">
    <text evidence="6">The sequence shown here is derived from an EMBL/GenBank/DDBJ whole genome shotgun (WGS) entry which is preliminary data.</text>
</comment>
<evidence type="ECO:0000256" key="2">
    <source>
        <dbReference type="ARBA" id="ARBA00022827"/>
    </source>
</evidence>
<evidence type="ECO:0000256" key="1">
    <source>
        <dbReference type="ARBA" id="ARBA00022630"/>
    </source>
</evidence>
<feature type="binding site" evidence="3">
    <location>
        <position position="210"/>
    </location>
    <ligand>
        <name>FAD</name>
        <dbReference type="ChEBI" id="CHEBI:57692"/>
    </ligand>
</feature>
<dbReference type="Proteomes" id="UP000030355">
    <property type="component" value="Unassembled WGS sequence"/>
</dbReference>
<dbReference type="OrthoDB" id="9772484at2"/>
<organism evidence="6 7">
    <name type="scientific">Prochlorococcus marinus str. MIT 9201</name>
    <dbReference type="NCBI Taxonomy" id="93057"/>
    <lineage>
        <taxon>Bacteria</taxon>
        <taxon>Bacillati</taxon>
        <taxon>Cyanobacteriota</taxon>
        <taxon>Cyanophyceae</taxon>
        <taxon>Synechococcales</taxon>
        <taxon>Prochlorococcaceae</taxon>
        <taxon>Prochlorococcus</taxon>
    </lineage>
</organism>
<evidence type="ECO:0000256" key="4">
    <source>
        <dbReference type="RuleBase" id="RU004182"/>
    </source>
</evidence>
<accession>A0A0A2A7F0</accession>
<dbReference type="GO" id="GO:0009416">
    <property type="term" value="P:response to light stimulus"/>
    <property type="evidence" value="ECO:0007669"/>
    <property type="project" value="TreeGrafter"/>
</dbReference>
<dbReference type="InterPro" id="IPR014729">
    <property type="entry name" value="Rossmann-like_a/b/a_fold"/>
</dbReference>
<dbReference type="GO" id="GO:0003904">
    <property type="term" value="F:deoxyribodipyrimidine photo-lyase activity"/>
    <property type="evidence" value="ECO:0007669"/>
    <property type="project" value="UniProtKB-EC"/>
</dbReference>
<dbReference type="Gene3D" id="1.10.579.10">
    <property type="entry name" value="DNA Cyclobutane Dipyrimidine Photolyase, subunit A, domain 3"/>
    <property type="match status" value="1"/>
</dbReference>
<reference evidence="7" key="1">
    <citation type="journal article" date="2014" name="Sci. Data">
        <title>Genomes of diverse isolates of the marine cyanobacterium Prochlorococcus.</title>
        <authorList>
            <person name="Biller S."/>
            <person name="Berube P."/>
            <person name="Thompson J."/>
            <person name="Kelly L."/>
            <person name="Roggensack S."/>
            <person name="Awad L."/>
            <person name="Roache-Johnson K."/>
            <person name="Ding H."/>
            <person name="Giovannoni S.J."/>
            <person name="Moore L.R."/>
            <person name="Chisholm S.W."/>
        </authorList>
    </citation>
    <scope>NUCLEOTIDE SEQUENCE [LARGE SCALE GENOMIC DNA]</scope>
    <source>
        <strain evidence="7">MIT 9201</strain>
    </source>
</reference>
<dbReference type="EC" id="4.1.99.3" evidence="6"/>
<dbReference type="GO" id="GO:0003677">
    <property type="term" value="F:DNA binding"/>
    <property type="evidence" value="ECO:0007669"/>
    <property type="project" value="TreeGrafter"/>
</dbReference>
<comment type="similarity">
    <text evidence="4">Belongs to the DNA photolyase family.</text>
</comment>
<dbReference type="EMBL" id="JNAL01000009">
    <property type="protein sequence ID" value="KGF96338.1"/>
    <property type="molecule type" value="Genomic_DNA"/>
</dbReference>
<keyword evidence="6" id="KW-0456">Lyase</keyword>
<dbReference type="SUPFAM" id="SSF52425">
    <property type="entry name" value="Cryptochrome/photolyase, N-terminal domain"/>
    <property type="match status" value="1"/>
</dbReference>
<dbReference type="Gene3D" id="1.25.40.80">
    <property type="match status" value="1"/>
</dbReference>
<dbReference type="PANTHER" id="PTHR11455">
    <property type="entry name" value="CRYPTOCHROME"/>
    <property type="match status" value="1"/>
</dbReference>
<dbReference type="InterPro" id="IPR002081">
    <property type="entry name" value="Cryptochrome/DNA_photolyase_1"/>
</dbReference>
<comment type="cofactor">
    <cofactor evidence="3">
        <name>FAD</name>
        <dbReference type="ChEBI" id="CHEBI:57692"/>
    </cofactor>
    <text evidence="3">Binds 1 FAD per subunit.</text>
</comment>
<keyword evidence="2 3" id="KW-0274">FAD</keyword>
<dbReference type="InterPro" id="IPR036155">
    <property type="entry name" value="Crypto/Photolyase_N_sf"/>
</dbReference>
<dbReference type="RefSeq" id="WP_032521884.1">
    <property type="nucleotide sequence ID" value="NZ_CP138977.1"/>
</dbReference>
<dbReference type="SUPFAM" id="SSF48173">
    <property type="entry name" value="Cryptochrome/photolyase FAD-binding domain"/>
    <property type="match status" value="1"/>
</dbReference>
<dbReference type="STRING" id="93057.EU95_0718"/>
<dbReference type="GO" id="GO:0071949">
    <property type="term" value="F:FAD binding"/>
    <property type="evidence" value="ECO:0007669"/>
    <property type="project" value="TreeGrafter"/>
</dbReference>
<dbReference type="PANTHER" id="PTHR11455:SF9">
    <property type="entry name" value="CRYPTOCHROME CIRCADIAN CLOCK 5 ISOFORM X1"/>
    <property type="match status" value="1"/>
</dbReference>
<dbReference type="Pfam" id="PF03441">
    <property type="entry name" value="FAD_binding_7"/>
    <property type="match status" value="1"/>
</dbReference>
<evidence type="ECO:0000256" key="3">
    <source>
        <dbReference type="PIRSR" id="PIRSR602081-1"/>
    </source>
</evidence>
<protein>
    <submittedName>
        <fullName evidence="6">Deoxyribodipyrimidine photolyase</fullName>
        <ecNumber evidence="6">4.1.99.3</ecNumber>
    </submittedName>
</protein>
<dbReference type="PRINTS" id="PR00147">
    <property type="entry name" value="DNAPHOTLYASE"/>
</dbReference>
<name>A0A0A2A7F0_PROMR</name>
<evidence type="ECO:0000259" key="5">
    <source>
        <dbReference type="PROSITE" id="PS51645"/>
    </source>
</evidence>
<evidence type="ECO:0000313" key="7">
    <source>
        <dbReference type="Proteomes" id="UP000030355"/>
    </source>
</evidence>
<keyword evidence="1 3" id="KW-0285">Flavoprotein</keyword>
<dbReference type="Gene3D" id="3.40.50.620">
    <property type="entry name" value="HUPs"/>
    <property type="match status" value="1"/>
</dbReference>
<evidence type="ECO:0000313" key="6">
    <source>
        <dbReference type="EMBL" id="KGF96338.1"/>
    </source>
</evidence>
<dbReference type="Pfam" id="PF00875">
    <property type="entry name" value="DNA_photolyase"/>
    <property type="match status" value="1"/>
</dbReference>
<proteinExistence type="inferred from homology"/>
<dbReference type="PROSITE" id="PS51645">
    <property type="entry name" value="PHR_CRY_ALPHA_BETA"/>
    <property type="match status" value="1"/>
</dbReference>
<dbReference type="eggNOG" id="COG0415">
    <property type="taxonomic scope" value="Bacteria"/>
</dbReference>
<feature type="domain" description="Photolyase/cryptochrome alpha/beta" evidence="5">
    <location>
        <begin position="3"/>
        <end position="132"/>
    </location>
</feature>
<gene>
    <name evidence="6" type="ORF">EU95_0718</name>
</gene>
<dbReference type="InterPro" id="IPR036134">
    <property type="entry name" value="Crypto/Photolyase_FAD-like_sf"/>
</dbReference>
<keyword evidence="4" id="KW-0157">Chromophore</keyword>
<sequence>MKDINILWFKKDLRIDDNEALYESLKNNNILPIYIFEIDLWNQKTHSRRQWQFCKESVLDLRNSLKEKGQPLVIRTGKVIEIFEEISSKFNIKGIYSHQETGDWLTYKRDQEVKLWASNQKIIWREYLQFSVFRGNINRDDWSKKWAKNTSRELIKGPLKINPIDFDAGEIPDEKIFSFKKDECKGRLKGGRKKGLERMEYFFKEKLNSYSKDISSPEKSFDSCSRLSPYISWGCISLKEIFYQTSLYKNNNSRMLKSRLTWHCHFIQKLESEPELEFQDFHPYFQNIRTSKSELLFLWSQGNTGFPFIDACMRSLNFNGWINFRMRAMIMSFASYNLWLPWQDSGSELAKKFIDYEPGIHWNQCQMQSGTTSINTNRIYNPIKQGKDHDPKGEFIKKWVPELKNLTDTFIHEPWLLSKFNNEEYSKLEYIKPIVNISKTTKEARDKIQEITQKKGYWDISKKIYLKHGSRKKTVINKRPKKRNHKKQIQYELNLGI</sequence>
<dbReference type="InterPro" id="IPR006050">
    <property type="entry name" value="DNA_photolyase_N"/>
</dbReference>
<dbReference type="InterPro" id="IPR005101">
    <property type="entry name" value="Cryptochr/Photolyase_FAD-bd"/>
</dbReference>